<dbReference type="EMBL" id="QKWP01001128">
    <property type="protein sequence ID" value="RIB11480.1"/>
    <property type="molecule type" value="Genomic_DNA"/>
</dbReference>
<evidence type="ECO:0000313" key="1">
    <source>
        <dbReference type="EMBL" id="RIB11480.1"/>
    </source>
</evidence>
<sequence length="458" mass="49072">MSTNFKTSVGLDGITVGFSAYNYQGDDKDVKLLNGELSISTTGFAAKLDVVNVGINSVGLKANLGFNTSTGVAISSSSVKANIGGFGVKVGKEIGFSTSIGGTSIDIGTLIDRSAGSRIREALAKNGINKEPALLAIVYLAKASGLNSKEGALTNNTKPEKEININIPIEDELSNVEDSSNTITGVACSNESLKDNITSNNMKVENETSINTSIARNIRDIINPITDVLNSNKNLDTNIINLVKTRVLNSKEGALTNTTDFNTKPEKEIDINISIEDELSNVEDSSNTITGVACSNESLKDNITSNDMKVENETSINMSIEDESRNIRDIINPIMDILNSDKNLDTKITDFVTKAMKEIDTNMHIADVPFNIEDLINAFTSVASSNESIMTNAFTSVASINESIMTNTFTSVASINESIMTNAFTSVASINESIMTNTFTSVASINESIMTNLKRLQC</sequence>
<evidence type="ECO:0000313" key="2">
    <source>
        <dbReference type="Proteomes" id="UP000266673"/>
    </source>
</evidence>
<dbReference type="Proteomes" id="UP000266673">
    <property type="component" value="Unassembled WGS sequence"/>
</dbReference>
<protein>
    <submittedName>
        <fullName evidence="1">Uncharacterized protein</fullName>
    </submittedName>
</protein>
<proteinExistence type="predicted"/>
<organism evidence="1 2">
    <name type="scientific">Gigaspora rosea</name>
    <dbReference type="NCBI Taxonomy" id="44941"/>
    <lineage>
        <taxon>Eukaryota</taxon>
        <taxon>Fungi</taxon>
        <taxon>Fungi incertae sedis</taxon>
        <taxon>Mucoromycota</taxon>
        <taxon>Glomeromycotina</taxon>
        <taxon>Glomeromycetes</taxon>
        <taxon>Diversisporales</taxon>
        <taxon>Gigasporaceae</taxon>
        <taxon>Gigaspora</taxon>
    </lineage>
</organism>
<keyword evidence="2" id="KW-1185">Reference proteome</keyword>
<gene>
    <name evidence="1" type="ORF">C2G38_103477</name>
</gene>
<dbReference type="AlphaFoldDB" id="A0A397UML4"/>
<dbReference type="OrthoDB" id="2448118at2759"/>
<name>A0A397UML4_9GLOM</name>
<accession>A0A397UML4</accession>
<comment type="caution">
    <text evidence="1">The sequence shown here is derived from an EMBL/GenBank/DDBJ whole genome shotgun (WGS) entry which is preliminary data.</text>
</comment>
<reference evidence="1 2" key="1">
    <citation type="submission" date="2018-06" db="EMBL/GenBank/DDBJ databases">
        <title>Comparative genomics reveals the genomic features of Rhizophagus irregularis, R. cerebriforme, R. diaphanum and Gigaspora rosea, and their symbiotic lifestyle signature.</title>
        <authorList>
            <person name="Morin E."/>
            <person name="San Clemente H."/>
            <person name="Chen E.C.H."/>
            <person name="De La Providencia I."/>
            <person name="Hainaut M."/>
            <person name="Kuo A."/>
            <person name="Kohler A."/>
            <person name="Murat C."/>
            <person name="Tang N."/>
            <person name="Roy S."/>
            <person name="Loubradou J."/>
            <person name="Henrissat B."/>
            <person name="Grigoriev I.V."/>
            <person name="Corradi N."/>
            <person name="Roux C."/>
            <person name="Martin F.M."/>
        </authorList>
    </citation>
    <scope>NUCLEOTIDE SEQUENCE [LARGE SCALE GENOMIC DNA]</scope>
    <source>
        <strain evidence="1 2">DAOM 194757</strain>
    </source>
</reference>